<protein>
    <recommendedName>
        <fullName evidence="5">RRM domain-containing protein</fullName>
    </recommendedName>
</protein>
<keyword evidence="1 2" id="KW-0694">RNA-binding</keyword>
<dbReference type="GO" id="GO:0003723">
    <property type="term" value="F:RNA binding"/>
    <property type="evidence" value="ECO:0007669"/>
    <property type="project" value="UniProtKB-UniRule"/>
</dbReference>
<comment type="caution">
    <text evidence="6">The sequence shown here is derived from an EMBL/GenBank/DDBJ whole genome shotgun (WGS) entry which is preliminary data.</text>
</comment>
<keyword evidence="3" id="KW-0175">Coiled coil</keyword>
<dbReference type="AlphaFoldDB" id="A0A6G0T405"/>
<evidence type="ECO:0000256" key="4">
    <source>
        <dbReference type="SAM" id="MobiDB-lite"/>
    </source>
</evidence>
<dbReference type="InterPro" id="IPR012677">
    <property type="entry name" value="Nucleotide-bd_a/b_plait_sf"/>
</dbReference>
<dbReference type="PANTHER" id="PTHR16001:SF4">
    <property type="entry name" value="ECTO-NOX DISULFIDE-THIOL EXCHANGER 1-LIKE PROTEIN"/>
    <property type="match status" value="1"/>
</dbReference>
<dbReference type="InterPro" id="IPR038876">
    <property type="entry name" value="ENOX"/>
</dbReference>
<name>A0A6G0T405_APHGL</name>
<dbReference type="OrthoDB" id="10039782at2759"/>
<feature type="coiled-coil region" evidence="3">
    <location>
        <begin position="349"/>
        <end position="379"/>
    </location>
</feature>
<dbReference type="PANTHER" id="PTHR16001">
    <property type="entry name" value="ECTO-NOX DISULFIDE-THIOL EXCHANGER"/>
    <property type="match status" value="1"/>
</dbReference>
<dbReference type="Proteomes" id="UP000475862">
    <property type="component" value="Unassembled WGS sequence"/>
</dbReference>
<keyword evidence="7" id="KW-1185">Reference proteome</keyword>
<sequence>MASYYDAVFRRKITESASTDERNRLNENKRGRWDQPDNQNINSDDQWERIVERARNLRSDSQFTDIHGDKPASLIDLPIDANISSNKPPVPVRTSPLWNEIMPQFNPFNLINPMNVMDSAMFIGQYGVMGGMLTPSSMIVNHTTPRVPDSNVIQTDKRIIQLELCTLYPPPANAPTPTSRERPPGCRTVFVGGLPDSITEEIMKSIFTNYGEILTIRLSNRKFCHIRFENECSVDLALELSGYRLVMKGQELISASRLHVDYAQARDDQYEWEMKKRHLMREERRLQQTRSNPPPSPPLIPHFTEAKALSVSEEIKADSSFLNAVQVVITWLERGDCNKRNVNIFYSIIQSTNSHVRRLLSEKNQFEEELQNLKDLTKRRMQAILLQCKYSLFILLIY</sequence>
<dbReference type="SUPFAM" id="SSF54928">
    <property type="entry name" value="RNA-binding domain, RBD"/>
    <property type="match status" value="1"/>
</dbReference>
<dbReference type="InterPro" id="IPR035979">
    <property type="entry name" value="RBD_domain_sf"/>
</dbReference>
<dbReference type="PROSITE" id="PS50102">
    <property type="entry name" value="RRM"/>
    <property type="match status" value="1"/>
</dbReference>
<dbReference type="GO" id="GO:0007624">
    <property type="term" value="P:ultradian rhythm"/>
    <property type="evidence" value="ECO:0007669"/>
    <property type="project" value="InterPro"/>
</dbReference>
<evidence type="ECO:0000313" key="6">
    <source>
        <dbReference type="EMBL" id="KAE9524637.1"/>
    </source>
</evidence>
<dbReference type="SMART" id="SM00360">
    <property type="entry name" value="RRM"/>
    <property type="match status" value="1"/>
</dbReference>
<evidence type="ECO:0000313" key="7">
    <source>
        <dbReference type="Proteomes" id="UP000475862"/>
    </source>
</evidence>
<evidence type="ECO:0000256" key="3">
    <source>
        <dbReference type="SAM" id="Coils"/>
    </source>
</evidence>
<reference evidence="6 7" key="1">
    <citation type="submission" date="2019-08" db="EMBL/GenBank/DDBJ databases">
        <title>The genome of the soybean aphid Biotype 1, its phylome, world population structure and adaptation to the North American continent.</title>
        <authorList>
            <person name="Giordano R."/>
            <person name="Donthu R.K."/>
            <person name="Hernandez A.G."/>
            <person name="Wright C.L."/>
            <person name="Zimin A.V."/>
        </authorList>
    </citation>
    <scope>NUCLEOTIDE SEQUENCE [LARGE SCALE GENOMIC DNA]</scope>
    <source>
        <tissue evidence="6">Whole aphids</tissue>
    </source>
</reference>
<proteinExistence type="predicted"/>
<dbReference type="InterPro" id="IPR000504">
    <property type="entry name" value="RRM_dom"/>
</dbReference>
<accession>A0A6G0T405</accession>
<dbReference type="GO" id="GO:0016491">
    <property type="term" value="F:oxidoreductase activity"/>
    <property type="evidence" value="ECO:0007669"/>
    <property type="project" value="InterPro"/>
</dbReference>
<dbReference type="EMBL" id="VYZN01000065">
    <property type="protein sequence ID" value="KAE9524637.1"/>
    <property type="molecule type" value="Genomic_DNA"/>
</dbReference>
<evidence type="ECO:0000259" key="5">
    <source>
        <dbReference type="PROSITE" id="PS50102"/>
    </source>
</evidence>
<feature type="region of interest" description="Disordered" evidence="4">
    <location>
        <begin position="20"/>
        <end position="43"/>
    </location>
</feature>
<evidence type="ECO:0000256" key="2">
    <source>
        <dbReference type="PROSITE-ProRule" id="PRU00176"/>
    </source>
</evidence>
<dbReference type="Gene3D" id="3.30.70.330">
    <property type="match status" value="1"/>
</dbReference>
<organism evidence="6 7">
    <name type="scientific">Aphis glycines</name>
    <name type="common">Soybean aphid</name>
    <dbReference type="NCBI Taxonomy" id="307491"/>
    <lineage>
        <taxon>Eukaryota</taxon>
        <taxon>Metazoa</taxon>
        <taxon>Ecdysozoa</taxon>
        <taxon>Arthropoda</taxon>
        <taxon>Hexapoda</taxon>
        <taxon>Insecta</taxon>
        <taxon>Pterygota</taxon>
        <taxon>Neoptera</taxon>
        <taxon>Paraneoptera</taxon>
        <taxon>Hemiptera</taxon>
        <taxon>Sternorrhyncha</taxon>
        <taxon>Aphidomorpha</taxon>
        <taxon>Aphidoidea</taxon>
        <taxon>Aphididae</taxon>
        <taxon>Aphidini</taxon>
        <taxon>Aphis</taxon>
        <taxon>Aphis</taxon>
    </lineage>
</organism>
<evidence type="ECO:0000256" key="1">
    <source>
        <dbReference type="ARBA" id="ARBA00022884"/>
    </source>
</evidence>
<feature type="compositionally biased region" description="Basic and acidic residues" evidence="4">
    <location>
        <begin position="20"/>
        <end position="35"/>
    </location>
</feature>
<gene>
    <name evidence="6" type="ORF">AGLY_014687</name>
</gene>
<feature type="domain" description="RRM" evidence="5">
    <location>
        <begin position="187"/>
        <end position="265"/>
    </location>
</feature>
<dbReference type="GO" id="GO:0009897">
    <property type="term" value="C:external side of plasma membrane"/>
    <property type="evidence" value="ECO:0007669"/>
    <property type="project" value="InterPro"/>
</dbReference>
<dbReference type="Pfam" id="PF00076">
    <property type="entry name" value="RRM_1"/>
    <property type="match status" value="1"/>
</dbReference>